<evidence type="ECO:0000313" key="2">
    <source>
        <dbReference type="EMBL" id="PLN75757.1"/>
    </source>
</evidence>
<accession>A0A2J5HFS0</accession>
<keyword evidence="1" id="KW-0472">Membrane</keyword>
<keyword evidence="1" id="KW-1133">Transmembrane helix</keyword>
<reference evidence="3" key="1">
    <citation type="submission" date="2017-12" db="EMBL/GenBank/DDBJ databases">
        <authorList>
            <consortium name="DOE Joint Genome Institute"/>
            <person name="Mondo S.J."/>
            <person name="Kjaerbolling I."/>
            <person name="Vesth T.C."/>
            <person name="Frisvad J.C."/>
            <person name="Nybo J.L."/>
            <person name="Theobald S."/>
            <person name="Kuo A."/>
            <person name="Bowyer P."/>
            <person name="Matsuda Y."/>
            <person name="Lyhne E.K."/>
            <person name="Kogle M.E."/>
            <person name="Clum A."/>
            <person name="Lipzen A."/>
            <person name="Salamov A."/>
            <person name="Ngan C.Y."/>
            <person name="Daum C."/>
            <person name="Chiniquy J."/>
            <person name="Barry K."/>
            <person name="LaButti K."/>
            <person name="Haridas S."/>
            <person name="Simmons B.A."/>
            <person name="Magnuson J.K."/>
            <person name="Mortensen U.H."/>
            <person name="Larsen T.O."/>
            <person name="Grigoriev I.V."/>
            <person name="Baker S.E."/>
            <person name="Andersen M.R."/>
            <person name="Nordberg H.P."/>
            <person name="Cantor M.N."/>
            <person name="Hua S.X."/>
        </authorList>
    </citation>
    <scope>NUCLEOTIDE SEQUENCE [LARGE SCALE GENOMIC DNA]</scope>
    <source>
        <strain evidence="3">IBT 19404</strain>
    </source>
</reference>
<name>A0A2J5HFS0_9EURO</name>
<keyword evidence="3" id="KW-1185">Reference proteome</keyword>
<organism evidence="2 3">
    <name type="scientific">Aspergillus taichungensis</name>
    <dbReference type="NCBI Taxonomy" id="482145"/>
    <lineage>
        <taxon>Eukaryota</taxon>
        <taxon>Fungi</taxon>
        <taxon>Dikarya</taxon>
        <taxon>Ascomycota</taxon>
        <taxon>Pezizomycotina</taxon>
        <taxon>Eurotiomycetes</taxon>
        <taxon>Eurotiomycetidae</taxon>
        <taxon>Eurotiales</taxon>
        <taxon>Aspergillaceae</taxon>
        <taxon>Aspergillus</taxon>
        <taxon>Aspergillus subgen. Circumdati</taxon>
    </lineage>
</organism>
<feature type="transmembrane region" description="Helical" evidence="1">
    <location>
        <begin position="25"/>
        <end position="53"/>
    </location>
</feature>
<dbReference type="EMBL" id="KZ559638">
    <property type="protein sequence ID" value="PLN75757.1"/>
    <property type="molecule type" value="Genomic_DNA"/>
</dbReference>
<evidence type="ECO:0000313" key="3">
    <source>
        <dbReference type="Proteomes" id="UP000235023"/>
    </source>
</evidence>
<evidence type="ECO:0000256" key="1">
    <source>
        <dbReference type="SAM" id="Phobius"/>
    </source>
</evidence>
<sequence>MEIQSPIVLLSRLLLSYTPRELSGFAIFFLFVILSILSLLAITFSSLSFRIFFSRLALHHLASRPS</sequence>
<protein>
    <submittedName>
        <fullName evidence="2">Uncharacterized protein</fullName>
    </submittedName>
</protein>
<proteinExistence type="predicted"/>
<dbReference type="AlphaFoldDB" id="A0A2J5HFS0"/>
<keyword evidence="1" id="KW-0812">Transmembrane</keyword>
<dbReference type="Proteomes" id="UP000235023">
    <property type="component" value="Unassembled WGS sequence"/>
</dbReference>
<gene>
    <name evidence="2" type="ORF">BDW42DRAFT_33032</name>
</gene>